<evidence type="ECO:0000256" key="1">
    <source>
        <dbReference type="ARBA" id="ARBA00001933"/>
    </source>
</evidence>
<sequence>MTQVYLNGAFMAPADATISPMDRGFLFADGIYEVIPAYNGVLFRFEEHLIRLERSLAEVDIRNPHSRAQWRERCEQLLRANGGGNLSVYLQVTRGAAEKRDHAFPSPAVTPTVFMMTNPIAIPAADSPETAVGARAITLDDIRWARCDIKSVSLLPNSLLRQQAVAAGASEAILLRDGFVTEGSASNVFIAKAGTIATPPKSHAILGGITRDLVVELCHQHGLALEEREITEMQLRQADEIWITSSTKEVVPVIQLNNAIIGNGMPGPLWKALAHHYVQHKRRLCGLDAPNAHD</sequence>
<dbReference type="GO" id="GO:0046656">
    <property type="term" value="P:folic acid biosynthetic process"/>
    <property type="evidence" value="ECO:0007669"/>
    <property type="project" value="UniProtKB-KW"/>
</dbReference>
<dbReference type="KEGG" id="abo:ABO_1960"/>
<dbReference type="Gene3D" id="3.20.10.10">
    <property type="entry name" value="D-amino Acid Aminotransferase, subunit A, domain 2"/>
    <property type="match status" value="1"/>
</dbReference>
<name>Q0VN40_ALCBS</name>
<comment type="function">
    <text evidence="8">Involved in the biosynthesis of p-aminobenzoate (PABA), a precursor of tetrahydrofolate. Converts 4-amino-4-deoxychorismate into 4-aminobenzoate (PABA) and pyruvate.</text>
</comment>
<dbReference type="InterPro" id="IPR043132">
    <property type="entry name" value="BCAT-like_C"/>
</dbReference>
<dbReference type="RefSeq" id="WP_011589239.1">
    <property type="nucleotide sequence ID" value="NC_008260.1"/>
</dbReference>
<evidence type="ECO:0000256" key="8">
    <source>
        <dbReference type="ARBA" id="ARBA00054027"/>
    </source>
</evidence>
<comment type="catalytic activity">
    <reaction evidence="7">
        <text>4-amino-4-deoxychorismate = 4-aminobenzoate + pyruvate + H(+)</text>
        <dbReference type="Rhea" id="RHEA:16201"/>
        <dbReference type="ChEBI" id="CHEBI:15361"/>
        <dbReference type="ChEBI" id="CHEBI:15378"/>
        <dbReference type="ChEBI" id="CHEBI:17836"/>
        <dbReference type="ChEBI" id="CHEBI:58406"/>
        <dbReference type="EC" id="4.1.3.38"/>
    </reaction>
</comment>
<dbReference type="CDD" id="cd01558">
    <property type="entry name" value="D-AAT_like"/>
    <property type="match status" value="1"/>
</dbReference>
<evidence type="ECO:0000256" key="11">
    <source>
        <dbReference type="RuleBase" id="RU004106"/>
    </source>
</evidence>
<dbReference type="Proteomes" id="UP000008871">
    <property type="component" value="Chromosome"/>
</dbReference>
<dbReference type="InterPro" id="IPR018300">
    <property type="entry name" value="Aminotrans_IV_CS"/>
</dbReference>
<evidence type="ECO:0000256" key="12">
    <source>
        <dbReference type="RuleBase" id="RU004516"/>
    </source>
</evidence>
<dbReference type="GO" id="GO:0005829">
    <property type="term" value="C:cytosol"/>
    <property type="evidence" value="ECO:0007669"/>
    <property type="project" value="TreeGrafter"/>
</dbReference>
<evidence type="ECO:0000256" key="9">
    <source>
        <dbReference type="ARBA" id="ARBA00069174"/>
    </source>
</evidence>
<evidence type="ECO:0000256" key="10">
    <source>
        <dbReference type="ARBA" id="ARBA00080135"/>
    </source>
</evidence>
<evidence type="ECO:0000313" key="13">
    <source>
        <dbReference type="EMBL" id="CAL17408.1"/>
    </source>
</evidence>
<dbReference type="PANTHER" id="PTHR42743">
    <property type="entry name" value="AMINO-ACID AMINOTRANSFERASE"/>
    <property type="match status" value="1"/>
</dbReference>
<dbReference type="EMBL" id="AM286690">
    <property type="protein sequence ID" value="CAL17408.1"/>
    <property type="molecule type" value="Genomic_DNA"/>
</dbReference>
<dbReference type="InterPro" id="IPR036038">
    <property type="entry name" value="Aminotransferase-like"/>
</dbReference>
<evidence type="ECO:0000256" key="4">
    <source>
        <dbReference type="ARBA" id="ARBA00022909"/>
    </source>
</evidence>
<organism evidence="13 14">
    <name type="scientific">Alcanivorax borkumensis (strain ATCC 700651 / DSM 11573 / NCIMB 13689 / SK2)</name>
    <dbReference type="NCBI Taxonomy" id="393595"/>
    <lineage>
        <taxon>Bacteria</taxon>
        <taxon>Pseudomonadati</taxon>
        <taxon>Pseudomonadota</taxon>
        <taxon>Gammaproteobacteria</taxon>
        <taxon>Oceanospirillales</taxon>
        <taxon>Alcanivoracaceae</taxon>
        <taxon>Alcanivorax</taxon>
    </lineage>
</organism>
<dbReference type="HOGENOM" id="CLU_020844_4_1_6"/>
<gene>
    <name evidence="13" type="primary">dat</name>
    <name evidence="13" type="ordered locus">ABO_1960</name>
</gene>
<evidence type="ECO:0000256" key="7">
    <source>
        <dbReference type="ARBA" id="ARBA00049529"/>
    </source>
</evidence>
<protein>
    <recommendedName>
        <fullName evidence="9">Aminodeoxychorismate lyase</fullName>
        <ecNumber evidence="6">4.1.3.38</ecNumber>
    </recommendedName>
    <alternativeName>
        <fullName evidence="10">4-amino-4-deoxychorismate lyase</fullName>
    </alternativeName>
</protein>
<dbReference type="GO" id="GO:0008696">
    <property type="term" value="F:4-amino-4-deoxychorismate lyase activity"/>
    <property type="evidence" value="ECO:0007669"/>
    <property type="project" value="UniProtKB-EC"/>
</dbReference>
<comment type="pathway">
    <text evidence="5">Cofactor biosynthesis; tetrahydrofolate biosynthesis; 4-aminobenzoate from chorismate: step 2/2.</text>
</comment>
<proteinExistence type="inferred from homology"/>
<dbReference type="InterPro" id="IPR050571">
    <property type="entry name" value="Class-IV_PLP-Dep_Aminotrnsfr"/>
</dbReference>
<dbReference type="Gene3D" id="3.30.470.10">
    <property type="match status" value="1"/>
</dbReference>
<keyword evidence="3 12" id="KW-0663">Pyridoxal phosphate</keyword>
<dbReference type="Pfam" id="PF01063">
    <property type="entry name" value="Aminotran_4"/>
    <property type="match status" value="1"/>
</dbReference>
<evidence type="ECO:0000256" key="5">
    <source>
        <dbReference type="ARBA" id="ARBA00035633"/>
    </source>
</evidence>
<keyword evidence="4" id="KW-0289">Folate biosynthesis</keyword>
<evidence type="ECO:0000256" key="3">
    <source>
        <dbReference type="ARBA" id="ARBA00022898"/>
    </source>
</evidence>
<evidence type="ECO:0000256" key="2">
    <source>
        <dbReference type="ARBA" id="ARBA00009320"/>
    </source>
</evidence>
<dbReference type="GO" id="GO:0008483">
    <property type="term" value="F:transaminase activity"/>
    <property type="evidence" value="ECO:0007669"/>
    <property type="project" value="UniProtKB-KW"/>
</dbReference>
<dbReference type="InterPro" id="IPR001544">
    <property type="entry name" value="Aminotrans_IV"/>
</dbReference>
<comment type="cofactor">
    <cofactor evidence="1 12">
        <name>pyridoxal 5'-phosphate</name>
        <dbReference type="ChEBI" id="CHEBI:597326"/>
    </cofactor>
</comment>
<evidence type="ECO:0000313" key="14">
    <source>
        <dbReference type="Proteomes" id="UP000008871"/>
    </source>
</evidence>
<evidence type="ECO:0000256" key="6">
    <source>
        <dbReference type="ARBA" id="ARBA00035676"/>
    </source>
</evidence>
<dbReference type="FunFam" id="3.20.10.10:FF:000002">
    <property type="entry name" value="D-alanine aminotransferase"/>
    <property type="match status" value="1"/>
</dbReference>
<keyword evidence="13" id="KW-0032">Aminotransferase</keyword>
<reference evidence="13 14" key="1">
    <citation type="journal article" date="2006" name="Nat. Biotechnol.">
        <title>Genome sequence of the ubiquitous hydrocarbon-degrading marine bacterium Alcanivorax borkumensis.</title>
        <authorList>
            <person name="Schneiker S."/>
            <person name="Martins dos Santos V.A.P."/>
            <person name="Bartels D."/>
            <person name="Bekel T."/>
            <person name="Brecht M."/>
            <person name="Buhrmester J."/>
            <person name="Chernikova T.N."/>
            <person name="Denaro R."/>
            <person name="Ferrer M."/>
            <person name="Gertler C."/>
            <person name="Goesmann A."/>
            <person name="Golyshina O.V."/>
            <person name="Kaminski F."/>
            <person name="Khachane A.N."/>
            <person name="Lang S."/>
            <person name="Linke B."/>
            <person name="McHardy A.C."/>
            <person name="Meyer F."/>
            <person name="Nechitaylo T."/>
            <person name="Puehler A."/>
            <person name="Regenhardt D."/>
            <person name="Rupp O."/>
            <person name="Sabirova J.S."/>
            <person name="Selbitschka W."/>
            <person name="Yakimov M.M."/>
            <person name="Timmis K.N."/>
            <person name="Vorhoelter F.-J."/>
            <person name="Weidner S."/>
            <person name="Kaiser O."/>
            <person name="Golyshin P.N."/>
        </authorList>
    </citation>
    <scope>NUCLEOTIDE SEQUENCE [LARGE SCALE GENOMIC DNA]</scope>
    <source>
        <strain evidence="14">ATCC 700651 / DSM 11573 / NCIMB 13689 / SK2</strain>
    </source>
</reference>
<dbReference type="SUPFAM" id="SSF56752">
    <property type="entry name" value="D-aminoacid aminotransferase-like PLP-dependent enzymes"/>
    <property type="match status" value="1"/>
</dbReference>
<dbReference type="PANTHER" id="PTHR42743:SF10">
    <property type="entry name" value="D-ALANINE AMINOTRANSFERASE"/>
    <property type="match status" value="1"/>
</dbReference>
<dbReference type="eggNOG" id="COG0115">
    <property type="taxonomic scope" value="Bacteria"/>
</dbReference>
<dbReference type="STRING" id="393595.ABO_1960"/>
<dbReference type="OrthoDB" id="21319at2"/>
<keyword evidence="14" id="KW-1185">Reference proteome</keyword>
<dbReference type="GO" id="GO:0008652">
    <property type="term" value="P:amino acid biosynthetic process"/>
    <property type="evidence" value="ECO:0007669"/>
    <property type="project" value="UniProtKB-ARBA"/>
</dbReference>
<comment type="similarity">
    <text evidence="2 11">Belongs to the class-IV pyridoxal-phosphate-dependent aminotransferase family.</text>
</comment>
<dbReference type="EC" id="4.1.3.38" evidence="6"/>
<dbReference type="InterPro" id="IPR043131">
    <property type="entry name" value="BCAT-like_N"/>
</dbReference>
<dbReference type="AlphaFoldDB" id="Q0VN40"/>
<dbReference type="PROSITE" id="PS00770">
    <property type="entry name" value="AA_TRANSFER_CLASS_4"/>
    <property type="match status" value="1"/>
</dbReference>
<keyword evidence="13" id="KW-0808">Transferase</keyword>
<accession>Q0VN40</accession>